<keyword evidence="4 6" id="KW-0975">Bacterial flagellum</keyword>
<sequence length="134" mass="15388">MDIGKLSMFANMKEKMDWLNQRQQVIAKNIANSDTPNYRPEDLKEFNPSTVGNDRQFILAMAQTEPGHATGLRKPGNFKAEEVRKNYEVAPDKNAVVLEEQLIKMNENRIDYQTMTRLYAKQTEMMTTAIGRSS</sequence>
<evidence type="ECO:0000256" key="5">
    <source>
        <dbReference type="ARBA" id="ARBA00024934"/>
    </source>
</evidence>
<protein>
    <recommendedName>
        <fullName evidence="3 6">Flagellar basal body rod protein FlgB</fullName>
    </recommendedName>
</protein>
<dbReference type="OrthoDB" id="9788334at2"/>
<evidence type="ECO:0000313" key="9">
    <source>
        <dbReference type="Proteomes" id="UP000193391"/>
    </source>
</evidence>
<comment type="similarity">
    <text evidence="2 6">Belongs to the flagella basal body rod proteins family.</text>
</comment>
<keyword evidence="8" id="KW-0969">Cilium</keyword>
<evidence type="ECO:0000256" key="6">
    <source>
        <dbReference type="PIRNR" id="PIRNR002889"/>
    </source>
</evidence>
<dbReference type="NCBIfam" id="TIGR01396">
    <property type="entry name" value="FlgB"/>
    <property type="match status" value="1"/>
</dbReference>
<dbReference type="RefSeq" id="WP_085580798.1">
    <property type="nucleotide sequence ID" value="NZ_JFKA01000002.1"/>
</dbReference>
<comment type="subunit">
    <text evidence="6">The basal body constitutes a major portion of the flagellar organelle and consists of a number of rings mounted on a central rod.</text>
</comment>
<dbReference type="PIRSF" id="PIRSF002889">
    <property type="entry name" value="Rod_FlgB"/>
    <property type="match status" value="1"/>
</dbReference>
<feature type="domain" description="Flagellar basal body rod protein N-terminal" evidence="7">
    <location>
        <begin position="21"/>
        <end position="39"/>
    </location>
</feature>
<organism evidence="8 9">
    <name type="scientific">Thalassospira mesophila</name>
    <dbReference type="NCBI Taxonomy" id="1293891"/>
    <lineage>
        <taxon>Bacteria</taxon>
        <taxon>Pseudomonadati</taxon>
        <taxon>Pseudomonadota</taxon>
        <taxon>Alphaproteobacteria</taxon>
        <taxon>Rhodospirillales</taxon>
        <taxon>Thalassospiraceae</taxon>
        <taxon>Thalassospira</taxon>
    </lineage>
</organism>
<keyword evidence="9" id="KW-1185">Reference proteome</keyword>
<comment type="function">
    <text evidence="5 6">Structural component of flagellum, the bacterial motility apparatus. Part of the rod structure of flagellar basal body.</text>
</comment>
<dbReference type="GO" id="GO:0071973">
    <property type="term" value="P:bacterial-type flagellum-dependent cell motility"/>
    <property type="evidence" value="ECO:0007669"/>
    <property type="project" value="InterPro"/>
</dbReference>
<comment type="caution">
    <text evidence="8">The sequence shown here is derived from an EMBL/GenBank/DDBJ whole genome shotgun (WGS) entry which is preliminary data.</text>
</comment>
<dbReference type="InterPro" id="IPR001444">
    <property type="entry name" value="Flag_bb_rod_N"/>
</dbReference>
<keyword evidence="8" id="KW-0966">Cell projection</keyword>
<dbReference type="GO" id="GO:0030694">
    <property type="term" value="C:bacterial-type flagellum basal body, rod"/>
    <property type="evidence" value="ECO:0007669"/>
    <property type="project" value="InterPro"/>
</dbReference>
<evidence type="ECO:0000256" key="4">
    <source>
        <dbReference type="ARBA" id="ARBA00023143"/>
    </source>
</evidence>
<evidence type="ECO:0000256" key="1">
    <source>
        <dbReference type="ARBA" id="ARBA00004117"/>
    </source>
</evidence>
<keyword evidence="8" id="KW-0282">Flagellum</keyword>
<reference evidence="8 9" key="1">
    <citation type="submission" date="2014-03" db="EMBL/GenBank/DDBJ databases">
        <title>The draft genome sequence of Thalassospira mesophila JCM 18969.</title>
        <authorList>
            <person name="Lai Q."/>
            <person name="Shao Z."/>
        </authorList>
    </citation>
    <scope>NUCLEOTIDE SEQUENCE [LARGE SCALE GENOMIC DNA]</scope>
    <source>
        <strain evidence="8 9">JCM 18969</strain>
    </source>
</reference>
<evidence type="ECO:0000256" key="3">
    <source>
        <dbReference type="ARBA" id="ARBA00014376"/>
    </source>
</evidence>
<dbReference type="STRING" id="1293891.TMES_06960"/>
<evidence type="ECO:0000259" key="7">
    <source>
        <dbReference type="Pfam" id="PF00460"/>
    </source>
</evidence>
<proteinExistence type="inferred from homology"/>
<accession>A0A1Y2L2I5</accession>
<dbReference type="Pfam" id="PF00460">
    <property type="entry name" value="Flg_bb_rod"/>
    <property type="match status" value="1"/>
</dbReference>
<evidence type="ECO:0000313" key="8">
    <source>
        <dbReference type="EMBL" id="OSQ39698.1"/>
    </source>
</evidence>
<dbReference type="AlphaFoldDB" id="A0A1Y2L2I5"/>
<gene>
    <name evidence="8" type="ORF">TMES_06960</name>
</gene>
<name>A0A1Y2L2I5_9PROT</name>
<dbReference type="EMBL" id="JFKA01000002">
    <property type="protein sequence ID" value="OSQ39698.1"/>
    <property type="molecule type" value="Genomic_DNA"/>
</dbReference>
<evidence type="ECO:0000256" key="2">
    <source>
        <dbReference type="ARBA" id="ARBA00009677"/>
    </source>
</evidence>
<dbReference type="InterPro" id="IPR006300">
    <property type="entry name" value="FlgB"/>
</dbReference>
<comment type="subcellular location">
    <subcellularLocation>
        <location evidence="1 6">Bacterial flagellum basal body</location>
    </subcellularLocation>
</comment>
<dbReference type="Proteomes" id="UP000193391">
    <property type="component" value="Unassembled WGS sequence"/>
</dbReference>